<protein>
    <submittedName>
        <fullName evidence="4">UDP-N-acetylmuramoyl-L-alanyl-D-glutamate--2, 6-diaminopimelate ligase</fullName>
    </submittedName>
</protein>
<organism evidence="4 5">
    <name type="scientific">Jiangella rhizosphaerae</name>
    <dbReference type="NCBI Taxonomy" id="2293569"/>
    <lineage>
        <taxon>Bacteria</taxon>
        <taxon>Bacillati</taxon>
        <taxon>Actinomycetota</taxon>
        <taxon>Actinomycetes</taxon>
        <taxon>Jiangellales</taxon>
        <taxon>Jiangellaceae</taxon>
        <taxon>Jiangella</taxon>
    </lineage>
</organism>
<feature type="domain" description="Mur ligase N-terminal catalytic" evidence="3">
    <location>
        <begin position="24"/>
        <end position="71"/>
    </location>
</feature>
<keyword evidence="2" id="KW-0131">Cell cycle</keyword>
<dbReference type="Pfam" id="PF01225">
    <property type="entry name" value="Mur_ligase"/>
    <property type="match status" value="1"/>
</dbReference>
<feature type="non-terminal residue" evidence="4">
    <location>
        <position position="76"/>
    </location>
</feature>
<keyword evidence="4" id="KW-0436">Ligase</keyword>
<accession>A0A418KU82</accession>
<dbReference type="InterPro" id="IPR000713">
    <property type="entry name" value="Mur_ligase_N"/>
</dbReference>
<keyword evidence="1" id="KW-0132">Cell division</keyword>
<dbReference type="InterPro" id="IPR035911">
    <property type="entry name" value="MurE/MurF_N"/>
</dbReference>
<evidence type="ECO:0000313" key="5">
    <source>
        <dbReference type="Proteomes" id="UP000284057"/>
    </source>
</evidence>
<evidence type="ECO:0000256" key="2">
    <source>
        <dbReference type="ARBA" id="ARBA00023306"/>
    </source>
</evidence>
<dbReference type="GO" id="GO:0016881">
    <property type="term" value="F:acid-amino acid ligase activity"/>
    <property type="evidence" value="ECO:0007669"/>
    <property type="project" value="InterPro"/>
</dbReference>
<gene>
    <name evidence="4" type="ORF">DY240_07830</name>
</gene>
<evidence type="ECO:0000259" key="3">
    <source>
        <dbReference type="Pfam" id="PF01225"/>
    </source>
</evidence>
<name>A0A418KU82_9ACTN</name>
<dbReference type="AlphaFoldDB" id="A0A418KU82"/>
<evidence type="ECO:0000313" key="4">
    <source>
        <dbReference type="EMBL" id="RIQ30063.1"/>
    </source>
</evidence>
<keyword evidence="5" id="KW-1185">Reference proteome</keyword>
<dbReference type="Proteomes" id="UP000284057">
    <property type="component" value="Unassembled WGS sequence"/>
</dbReference>
<dbReference type="SUPFAM" id="SSF63418">
    <property type="entry name" value="MurE/MurF N-terminal domain"/>
    <property type="match status" value="1"/>
</dbReference>
<dbReference type="Gene3D" id="3.40.1390.10">
    <property type="entry name" value="MurE/MurF, N-terminal domain"/>
    <property type="match status" value="1"/>
</dbReference>
<comment type="caution">
    <text evidence="4">The sequence shown here is derived from an EMBL/GenBank/DDBJ whole genome shotgun (WGS) entry which is preliminary data.</text>
</comment>
<proteinExistence type="predicted"/>
<sequence>MRPRHVTPLPLTVLDAAAPADVLVTGVTHDSRQVRPGDLYMALPGAVTHGARFAAAAAAAGAAAIMTDGDGVRLAA</sequence>
<evidence type="ECO:0000256" key="1">
    <source>
        <dbReference type="ARBA" id="ARBA00022618"/>
    </source>
</evidence>
<dbReference type="GO" id="GO:0051301">
    <property type="term" value="P:cell division"/>
    <property type="evidence" value="ECO:0007669"/>
    <property type="project" value="UniProtKB-KW"/>
</dbReference>
<dbReference type="EMBL" id="QUAL01000065">
    <property type="protein sequence ID" value="RIQ30063.1"/>
    <property type="molecule type" value="Genomic_DNA"/>
</dbReference>
<reference evidence="4 5" key="1">
    <citation type="submission" date="2018-09" db="EMBL/GenBank/DDBJ databases">
        <title>Isolation, diversity and antifungal activity of actinobacteria from wheat.</title>
        <authorList>
            <person name="Han C."/>
        </authorList>
    </citation>
    <scope>NUCLEOTIDE SEQUENCE [LARGE SCALE GENOMIC DNA]</scope>
    <source>
        <strain evidence="4 5">NEAU-YY265</strain>
    </source>
</reference>